<dbReference type="Pfam" id="PF04309">
    <property type="entry name" value="G3P_antiterm"/>
    <property type="match status" value="1"/>
</dbReference>
<evidence type="ECO:0000313" key="2">
    <source>
        <dbReference type="Proteomes" id="UP000095743"/>
    </source>
</evidence>
<reference evidence="1 2" key="1">
    <citation type="submission" date="2016-09" db="EMBL/GenBank/DDBJ databases">
        <title>Genomic analysis reveals versatility of anaerobic energy metabolism of Geosporobacter ferrireducens IRF9 of phylum Firmicutes.</title>
        <authorList>
            <person name="Kim S.-J."/>
        </authorList>
    </citation>
    <scope>NUCLEOTIDE SEQUENCE [LARGE SCALE GENOMIC DNA]</scope>
    <source>
        <strain evidence="1 2">IRF9</strain>
    </source>
</reference>
<dbReference type="PANTHER" id="PTHR35787:SF1">
    <property type="entry name" value="GLYCEROL UPTAKE OPERON ANTITERMINATOR REGULATORY PROTEIN"/>
    <property type="match status" value="1"/>
</dbReference>
<protein>
    <recommendedName>
        <fullName evidence="3">Antiterminator</fullName>
    </recommendedName>
</protein>
<proteinExistence type="predicted"/>
<dbReference type="InterPro" id="IPR013785">
    <property type="entry name" value="Aldolase_TIM"/>
</dbReference>
<accession>A0A1D8GDC6</accession>
<dbReference type="InterPro" id="IPR006699">
    <property type="entry name" value="GlpP"/>
</dbReference>
<dbReference type="OrthoDB" id="9799580at2"/>
<dbReference type="STRING" id="1424294.Gferi_04620"/>
<dbReference type="Gene3D" id="3.20.20.70">
    <property type="entry name" value="Aldolase class I"/>
    <property type="match status" value="1"/>
</dbReference>
<dbReference type="EMBL" id="CP017269">
    <property type="protein sequence ID" value="AOT68901.1"/>
    <property type="molecule type" value="Genomic_DNA"/>
</dbReference>
<keyword evidence="2" id="KW-1185">Reference proteome</keyword>
<dbReference type="PIRSF" id="PIRSF016897">
    <property type="entry name" value="GlpP"/>
    <property type="match status" value="1"/>
</dbReference>
<dbReference type="Proteomes" id="UP000095743">
    <property type="component" value="Chromosome"/>
</dbReference>
<gene>
    <name evidence="1" type="ORF">Gferi_04620</name>
</gene>
<evidence type="ECO:0000313" key="1">
    <source>
        <dbReference type="EMBL" id="AOT68901.1"/>
    </source>
</evidence>
<dbReference type="KEGG" id="gfe:Gferi_04620"/>
<sequence>MLNSSFLNAIEEYPIIAGIKDHKGLEQVIQSECNIVFVLYGNILNIGEIVQRIKNHGKLAFIHVDLLDGSSHSEVVISFLKKHTTADGIISTKAPMIKAAKSHGFYTIHRFFLIDSMTFHNIDKQIAVSNPDCIEILPGCMPKVIGWVMQKVNLPLIAGGLVCEKEDVVAALKAGANAISSTNPEVWSL</sequence>
<dbReference type="SUPFAM" id="SSF110391">
    <property type="entry name" value="GlpP-like"/>
    <property type="match status" value="1"/>
</dbReference>
<name>A0A1D8GDC6_9FIRM</name>
<dbReference type="GO" id="GO:0006071">
    <property type="term" value="P:glycerol metabolic process"/>
    <property type="evidence" value="ECO:0007669"/>
    <property type="project" value="InterPro"/>
</dbReference>
<dbReference type="GO" id="GO:0006355">
    <property type="term" value="P:regulation of DNA-templated transcription"/>
    <property type="evidence" value="ECO:0007669"/>
    <property type="project" value="InterPro"/>
</dbReference>
<organism evidence="1 2">
    <name type="scientific">Geosporobacter ferrireducens</name>
    <dbReference type="NCBI Taxonomy" id="1424294"/>
    <lineage>
        <taxon>Bacteria</taxon>
        <taxon>Bacillati</taxon>
        <taxon>Bacillota</taxon>
        <taxon>Clostridia</taxon>
        <taxon>Peptostreptococcales</taxon>
        <taxon>Thermotaleaceae</taxon>
        <taxon>Geosporobacter</taxon>
    </lineage>
</organism>
<dbReference type="AlphaFoldDB" id="A0A1D8GDC6"/>
<dbReference type="PANTHER" id="PTHR35787">
    <property type="entry name" value="GLYCEROL UPTAKE OPERON ANTITERMINATOR REGULATORY PROTEIN"/>
    <property type="match status" value="1"/>
</dbReference>
<dbReference type="RefSeq" id="WP_069974467.1">
    <property type="nucleotide sequence ID" value="NZ_CP017269.1"/>
</dbReference>
<evidence type="ECO:0008006" key="3">
    <source>
        <dbReference type="Google" id="ProtNLM"/>
    </source>
</evidence>